<dbReference type="AlphaFoldDB" id="A0A0Q2IIU8"/>
<dbReference type="Proteomes" id="UP000411403">
    <property type="component" value="Unassembled WGS sequence"/>
</dbReference>
<evidence type="ECO:0000313" key="13">
    <source>
        <dbReference type="Proteomes" id="UP000409545"/>
    </source>
</evidence>
<keyword evidence="1" id="KW-0472">Membrane</keyword>
<dbReference type="InterPro" id="IPR055342">
    <property type="entry name" value="MreC_beta-barrel_core"/>
</dbReference>
<accession>A0A0Q2IIU8</accession>
<evidence type="ECO:0000313" key="5">
    <source>
        <dbReference type="EMBL" id="EAK4357799.1"/>
    </source>
</evidence>
<dbReference type="EMBL" id="AACSIE010000004">
    <property type="protein sequence ID" value="EAL9204498.1"/>
    <property type="molecule type" value="Genomic_DNA"/>
</dbReference>
<feature type="transmembrane region" description="Helical" evidence="1">
    <location>
        <begin position="5"/>
        <end position="23"/>
    </location>
</feature>
<evidence type="ECO:0000259" key="2">
    <source>
        <dbReference type="Pfam" id="PF04085"/>
    </source>
</evidence>
<dbReference type="EMBL" id="AACQHW010000004">
    <property type="protein sequence ID" value="EAL6850717.1"/>
    <property type="molecule type" value="Genomic_DNA"/>
</dbReference>
<dbReference type="Proteomes" id="UP000361993">
    <property type="component" value="Unassembled WGS sequence"/>
</dbReference>
<dbReference type="PANTHER" id="PTHR34138:SF1">
    <property type="entry name" value="CELL SHAPE-DETERMINING PROTEIN MREC"/>
    <property type="match status" value="1"/>
</dbReference>
<name>A0A0Q2IIU8_CAMCO</name>
<dbReference type="Proteomes" id="UP000557830">
    <property type="component" value="Unassembled WGS sequence"/>
</dbReference>
<dbReference type="Proteomes" id="UP000352088">
    <property type="component" value="Unassembled WGS sequence"/>
</dbReference>
<gene>
    <name evidence="6" type="primary">mreC</name>
    <name evidence="7" type="ORF">B9Q54_01995</name>
    <name evidence="3" type="ORF">BU953_00315</name>
    <name evidence="5" type="ORF">C6T04_02500</name>
    <name evidence="6" type="ORF">C6T04_09980</name>
    <name evidence="4" type="ORF">CJD00_01540</name>
    <name evidence="8" type="ORF">DSX26_04455</name>
    <name evidence="9" type="ORF">DYU70_04915</name>
</gene>
<evidence type="ECO:0000313" key="6">
    <source>
        <dbReference type="EMBL" id="EAK4359214.1"/>
    </source>
</evidence>
<dbReference type="Pfam" id="PF04085">
    <property type="entry name" value="MreC"/>
    <property type="match status" value="1"/>
</dbReference>
<dbReference type="KEGG" id="ccoo:ATE51_03690"/>
<dbReference type="KEGG" id="ccof:VC76_01405"/>
<dbReference type="Proteomes" id="UP000365807">
    <property type="component" value="Unassembled WGS sequence"/>
</dbReference>
<evidence type="ECO:0000313" key="11">
    <source>
        <dbReference type="Proteomes" id="UP000361993"/>
    </source>
</evidence>
<dbReference type="OrthoDB" id="5372414at2"/>
<evidence type="ECO:0000313" key="12">
    <source>
        <dbReference type="Proteomes" id="UP000365807"/>
    </source>
</evidence>
<dbReference type="PANTHER" id="PTHR34138">
    <property type="entry name" value="CELL SHAPE-DETERMINING PROTEIN MREC"/>
    <property type="match status" value="1"/>
</dbReference>
<keyword evidence="1" id="KW-1133">Transmembrane helix</keyword>
<dbReference type="GO" id="GO:0008360">
    <property type="term" value="P:regulation of cell shape"/>
    <property type="evidence" value="ECO:0007669"/>
    <property type="project" value="InterPro"/>
</dbReference>
<reference evidence="4 11" key="1">
    <citation type="submission" date="2018-05" db="EMBL/GenBank/DDBJ databases">
        <authorList>
            <consortium name="GenomeTrakr network: Whole genome sequencing for foodborne pathogen traceback"/>
        </authorList>
    </citation>
    <scope>NUCLEOTIDE SEQUENCE [LARGE SCALE GENOMIC DNA]</scope>
    <source>
        <strain evidence="4 11">NC_C6016</strain>
    </source>
</reference>
<evidence type="ECO:0000313" key="8">
    <source>
        <dbReference type="EMBL" id="EAL6850717.1"/>
    </source>
</evidence>
<keyword evidence="1" id="KW-0812">Transmembrane</keyword>
<dbReference type="EMBL" id="AACDUL010000002">
    <property type="protein sequence ID" value="EAK1508967.1"/>
    <property type="molecule type" value="Genomic_DNA"/>
</dbReference>
<dbReference type="EMBL" id="AABUYW010000001">
    <property type="protein sequence ID" value="EAJ1076079.1"/>
    <property type="molecule type" value="Genomic_DNA"/>
</dbReference>
<dbReference type="InterPro" id="IPR007221">
    <property type="entry name" value="MreC"/>
</dbReference>
<evidence type="ECO:0000313" key="9">
    <source>
        <dbReference type="EMBL" id="EAL9204498.1"/>
    </source>
</evidence>
<evidence type="ECO:0000313" key="7">
    <source>
        <dbReference type="EMBL" id="EAK5103051.1"/>
    </source>
</evidence>
<dbReference type="EMBL" id="AACGFG010000003">
    <property type="protein sequence ID" value="EAK4357799.1"/>
    <property type="molecule type" value="Genomic_DNA"/>
</dbReference>
<dbReference type="EMBL" id="AACGUZ010000002">
    <property type="protein sequence ID" value="EAK5103051.1"/>
    <property type="molecule type" value="Genomic_DNA"/>
</dbReference>
<dbReference type="Proteomes" id="UP000409545">
    <property type="component" value="Unassembled WGS sequence"/>
</dbReference>
<dbReference type="RefSeq" id="WP_002778048.1">
    <property type="nucleotide sequence ID" value="NZ_AANHVQ020000005.1"/>
</dbReference>
<evidence type="ECO:0000313" key="3">
    <source>
        <dbReference type="EMBL" id="EAJ1076079.1"/>
    </source>
</evidence>
<comment type="caution">
    <text evidence="6">The sequence shown here is derived from an EMBL/GenBank/DDBJ whole genome shotgun (WGS) entry which is preliminary data.</text>
</comment>
<evidence type="ECO:0000313" key="14">
    <source>
        <dbReference type="Proteomes" id="UP000411403"/>
    </source>
</evidence>
<dbReference type="NCBIfam" id="NF010507">
    <property type="entry name" value="PRK13922.10-6"/>
    <property type="match status" value="1"/>
</dbReference>
<evidence type="ECO:0000313" key="4">
    <source>
        <dbReference type="EMBL" id="EAK1508967.1"/>
    </source>
</evidence>
<dbReference type="GO" id="GO:0005886">
    <property type="term" value="C:plasma membrane"/>
    <property type="evidence" value="ECO:0007669"/>
    <property type="project" value="TreeGrafter"/>
</dbReference>
<reference evidence="6 12" key="2">
    <citation type="submission" date="2018-06" db="EMBL/GenBank/DDBJ databases">
        <authorList>
            <consortium name="NARMS: The National Antimicrobial Resistance Monitoring System"/>
        </authorList>
    </citation>
    <scope>NUCLEOTIDE SEQUENCE [LARGE SCALE GENOMIC DNA]</scope>
    <source>
        <strain evidence="9 14">CVM N17C171</strain>
        <strain evidence="8 10">CVM N17C548</strain>
        <strain evidence="6 12">FSIS11807978</strain>
        <strain evidence="3 15">FSIS1609200</strain>
        <strain evidence="7 13">FSIS1711007</strain>
    </source>
</reference>
<evidence type="ECO:0000313" key="10">
    <source>
        <dbReference type="Proteomes" id="UP000352088"/>
    </source>
</evidence>
<dbReference type="GeneID" id="66544736"/>
<feature type="domain" description="Rod shape-determining protein MreC beta-barrel core" evidence="2">
    <location>
        <begin position="151"/>
        <end position="246"/>
    </location>
</feature>
<protein>
    <submittedName>
        <fullName evidence="6">Rod shape-determining protein MreC</fullName>
    </submittedName>
</protein>
<dbReference type="Gene3D" id="2.40.10.350">
    <property type="entry name" value="Rod shape-determining protein MreC, domain 2"/>
    <property type="match status" value="1"/>
</dbReference>
<evidence type="ECO:0000313" key="15">
    <source>
        <dbReference type="Proteomes" id="UP000557830"/>
    </source>
</evidence>
<dbReference type="EMBL" id="AACGFG010000071">
    <property type="protein sequence ID" value="EAK4359214.1"/>
    <property type="molecule type" value="Genomic_DNA"/>
</dbReference>
<dbReference type="InterPro" id="IPR042175">
    <property type="entry name" value="Cell/Rod_MreC_2"/>
</dbReference>
<organism evidence="6 12">
    <name type="scientific">Campylobacter coli</name>
    <dbReference type="NCBI Taxonomy" id="195"/>
    <lineage>
        <taxon>Bacteria</taxon>
        <taxon>Pseudomonadati</taxon>
        <taxon>Campylobacterota</taxon>
        <taxon>Epsilonproteobacteria</taxon>
        <taxon>Campylobacterales</taxon>
        <taxon>Campylobacteraceae</taxon>
        <taxon>Campylobacter</taxon>
    </lineage>
</organism>
<evidence type="ECO:0000256" key="1">
    <source>
        <dbReference type="SAM" id="Phobius"/>
    </source>
</evidence>
<proteinExistence type="predicted"/>
<sequence length="249" mass="28423">MKNKLIFVLVLFFLVFISFYYGGLVKKNVLLVNDTVLEKFYGIKDAITEFFSKHFDQVDQIEQLKARNQELEYAAVLTTSFANQLNRILEDKNSTRYLPQVSLVRVISYVKLNDYKRLWLDFAKVSPNKNKGLIHQGYTIGIAINKDGRAMALLQGDEQCVFSVYIGKNKIPGLIQGEDDKLKVKFIPKWAKINIGDEILTSGLDNIFFSDVPVGIVSAIKDEDMYQSVEVKPYANINIPAYLYIIDSL</sequence>
<dbReference type="STRING" id="195.ATE51_03690"/>